<reference evidence="1 2" key="1">
    <citation type="journal article" date="2015" name="Nature">
        <title>rRNA introns, odd ribosomes, and small enigmatic genomes across a large radiation of phyla.</title>
        <authorList>
            <person name="Brown C.T."/>
            <person name="Hug L.A."/>
            <person name="Thomas B.C."/>
            <person name="Sharon I."/>
            <person name="Castelle C.J."/>
            <person name="Singh A."/>
            <person name="Wilkins M.J."/>
            <person name="Williams K.H."/>
            <person name="Banfield J.F."/>
        </authorList>
    </citation>
    <scope>NUCLEOTIDE SEQUENCE [LARGE SCALE GENOMIC DNA]</scope>
</reference>
<dbReference type="STRING" id="1619100.UT34_C0001G0035"/>
<organism evidence="1 2">
    <name type="scientific">candidate division WS6 bacterium GW2011_GWF2_39_15</name>
    <dbReference type="NCBI Taxonomy" id="1619100"/>
    <lineage>
        <taxon>Bacteria</taxon>
        <taxon>Candidatus Dojkabacteria</taxon>
    </lineage>
</organism>
<accession>A0A0G0Q6E7</accession>
<gene>
    <name evidence="1" type="ORF">UT34_C0001G0035</name>
</gene>
<proteinExistence type="predicted"/>
<evidence type="ECO:0000313" key="1">
    <source>
        <dbReference type="EMBL" id="KKR05995.1"/>
    </source>
</evidence>
<dbReference type="EMBL" id="LBWK01000001">
    <property type="protein sequence ID" value="KKR05995.1"/>
    <property type="molecule type" value="Genomic_DNA"/>
</dbReference>
<name>A0A0G0Q6E7_9BACT</name>
<evidence type="ECO:0000313" key="2">
    <source>
        <dbReference type="Proteomes" id="UP000034799"/>
    </source>
</evidence>
<sequence>MAPQSTVYKDKEILSQNIPTLNLIREPLRELMEGADERKILTNQGQADRTAVHLLKKLFSLASRKGNPGLFPNFRALLKLSDTKTLNEASLAIFYEQYSDELGKLELLGVSLGNTKFVLSLPINIDEPLGIIYLERNHWDLVETGRNGLLDGKTIKENIKPRGEIYSHLLVNKNVEAESEFARSTLVV</sequence>
<dbReference type="Proteomes" id="UP000034799">
    <property type="component" value="Unassembled WGS sequence"/>
</dbReference>
<comment type="caution">
    <text evidence="1">The sequence shown here is derived from an EMBL/GenBank/DDBJ whole genome shotgun (WGS) entry which is preliminary data.</text>
</comment>
<protein>
    <submittedName>
        <fullName evidence="1">Uncharacterized protein</fullName>
    </submittedName>
</protein>
<dbReference type="AlphaFoldDB" id="A0A0G0Q6E7"/>